<organism evidence="2 3">
    <name type="scientific">Facklamia miroungae</name>
    <dbReference type="NCBI Taxonomy" id="120956"/>
    <lineage>
        <taxon>Bacteria</taxon>
        <taxon>Bacillati</taxon>
        <taxon>Bacillota</taxon>
        <taxon>Bacilli</taxon>
        <taxon>Lactobacillales</taxon>
        <taxon>Aerococcaceae</taxon>
        <taxon>Facklamia</taxon>
    </lineage>
</organism>
<evidence type="ECO:0000259" key="1">
    <source>
        <dbReference type="Pfam" id="PF14353"/>
    </source>
</evidence>
<feature type="domain" description="CpXC" evidence="1">
    <location>
        <begin position="7"/>
        <end position="132"/>
    </location>
</feature>
<dbReference type="RefSeq" id="WP_090289455.1">
    <property type="nucleotide sequence ID" value="NZ_FNCK01000003.1"/>
</dbReference>
<evidence type="ECO:0000313" key="2">
    <source>
        <dbReference type="EMBL" id="SDG10049.1"/>
    </source>
</evidence>
<accession>A0A1G7RIP2</accession>
<dbReference type="Proteomes" id="UP000199708">
    <property type="component" value="Unassembled WGS sequence"/>
</dbReference>
<dbReference type="InterPro" id="IPR025682">
    <property type="entry name" value="CpXC_dom"/>
</dbReference>
<dbReference type="EMBL" id="FNCK01000003">
    <property type="protein sequence ID" value="SDG10049.1"/>
    <property type="molecule type" value="Genomic_DNA"/>
</dbReference>
<protein>
    <submittedName>
        <fullName evidence="2">CpXC protein</fullName>
    </submittedName>
</protein>
<gene>
    <name evidence="2" type="ORF">SAMN05421791_10339</name>
</gene>
<proteinExistence type="predicted"/>
<name>A0A1G7RIP2_9LACT</name>
<dbReference type="OrthoDB" id="9784124at2"/>
<dbReference type="STRING" id="120956.SAMN05421791_10339"/>
<keyword evidence="3" id="KW-1185">Reference proteome</keyword>
<sequence>MPQTIHLECPICHAKHEHSIETAINSQKQPELKQKLLEGQLLAFECDQCGAKRQIETQILYHDPELKLLIYLAPKFKEYREKILQGLSVMTQEEGIDISDYHLRVVTSAPQLIEKIQIFDQGFNDQVMEVVKILTDGLFAQQEPNRTVLNRFFIHKDNEDKFLYLTEDEQLMVDYHPTLTEFIEDKFAKELKNDYLGQFIMVDYEWATNIANHQPGPGIQHESDQ</sequence>
<evidence type="ECO:0000313" key="3">
    <source>
        <dbReference type="Proteomes" id="UP000199708"/>
    </source>
</evidence>
<dbReference type="AlphaFoldDB" id="A0A1G7RIP2"/>
<reference evidence="2 3" key="1">
    <citation type="submission" date="2016-10" db="EMBL/GenBank/DDBJ databases">
        <authorList>
            <person name="de Groot N.N."/>
        </authorList>
    </citation>
    <scope>NUCLEOTIDE SEQUENCE [LARGE SCALE GENOMIC DNA]</scope>
    <source>
        <strain evidence="2 3">ATCC BAA-466</strain>
    </source>
</reference>
<dbReference type="Pfam" id="PF14353">
    <property type="entry name" value="CpXC"/>
    <property type="match status" value="1"/>
</dbReference>